<sequence>MKQQQSSVKISLLLQLQRIQYSMRKQNTSKLKILTKPLGKIKFKKLRYDIGVHSMKAKEENYEMANHALANTHGEQHK</sequence>
<keyword evidence="2" id="KW-1185">Reference proteome</keyword>
<organism evidence="1 2">
    <name type="scientific">Gossypium australe</name>
    <dbReference type="NCBI Taxonomy" id="47621"/>
    <lineage>
        <taxon>Eukaryota</taxon>
        <taxon>Viridiplantae</taxon>
        <taxon>Streptophyta</taxon>
        <taxon>Embryophyta</taxon>
        <taxon>Tracheophyta</taxon>
        <taxon>Spermatophyta</taxon>
        <taxon>Magnoliopsida</taxon>
        <taxon>eudicotyledons</taxon>
        <taxon>Gunneridae</taxon>
        <taxon>Pentapetalae</taxon>
        <taxon>rosids</taxon>
        <taxon>malvids</taxon>
        <taxon>Malvales</taxon>
        <taxon>Malvaceae</taxon>
        <taxon>Malvoideae</taxon>
        <taxon>Gossypium</taxon>
    </lineage>
</organism>
<evidence type="ECO:0000313" key="1">
    <source>
        <dbReference type="EMBL" id="KAA3486890.1"/>
    </source>
</evidence>
<dbReference type="EMBL" id="SMMG02000001">
    <property type="protein sequence ID" value="KAA3486890.1"/>
    <property type="molecule type" value="Genomic_DNA"/>
</dbReference>
<evidence type="ECO:0000313" key="2">
    <source>
        <dbReference type="Proteomes" id="UP000325315"/>
    </source>
</evidence>
<name>A0A5B6WYC0_9ROSI</name>
<dbReference type="Proteomes" id="UP000325315">
    <property type="component" value="Unassembled WGS sequence"/>
</dbReference>
<comment type="caution">
    <text evidence="1">The sequence shown here is derived from an EMBL/GenBank/DDBJ whole genome shotgun (WGS) entry which is preliminary data.</text>
</comment>
<proteinExistence type="predicted"/>
<protein>
    <submittedName>
        <fullName evidence="1">Uncharacterized protein</fullName>
    </submittedName>
</protein>
<dbReference type="AlphaFoldDB" id="A0A5B6WYC0"/>
<reference evidence="2" key="1">
    <citation type="journal article" date="2019" name="Plant Biotechnol. J.">
        <title>Genome sequencing of the Australian wild diploid species Gossypium australe highlights disease resistance and delayed gland morphogenesis.</title>
        <authorList>
            <person name="Cai Y."/>
            <person name="Cai X."/>
            <person name="Wang Q."/>
            <person name="Wang P."/>
            <person name="Zhang Y."/>
            <person name="Cai C."/>
            <person name="Xu Y."/>
            <person name="Wang K."/>
            <person name="Zhou Z."/>
            <person name="Wang C."/>
            <person name="Geng S."/>
            <person name="Li B."/>
            <person name="Dong Q."/>
            <person name="Hou Y."/>
            <person name="Wang H."/>
            <person name="Ai P."/>
            <person name="Liu Z."/>
            <person name="Yi F."/>
            <person name="Sun M."/>
            <person name="An G."/>
            <person name="Cheng J."/>
            <person name="Zhang Y."/>
            <person name="Shi Q."/>
            <person name="Xie Y."/>
            <person name="Shi X."/>
            <person name="Chang Y."/>
            <person name="Huang F."/>
            <person name="Chen Y."/>
            <person name="Hong S."/>
            <person name="Mi L."/>
            <person name="Sun Q."/>
            <person name="Zhang L."/>
            <person name="Zhou B."/>
            <person name="Peng R."/>
            <person name="Zhang X."/>
            <person name="Liu F."/>
        </authorList>
    </citation>
    <scope>NUCLEOTIDE SEQUENCE [LARGE SCALE GENOMIC DNA]</scope>
    <source>
        <strain evidence="2">cv. PA1801</strain>
    </source>
</reference>
<accession>A0A5B6WYC0</accession>
<gene>
    <name evidence="1" type="ORF">EPI10_030759</name>
</gene>